<accession>A0AAD9Y6D2</accession>
<dbReference type="AlphaFoldDB" id="A0AAD9Y6D2"/>
<protein>
    <submittedName>
        <fullName evidence="2">Uncharacterized protein</fullName>
    </submittedName>
</protein>
<gene>
    <name evidence="2" type="ORF">CKAH01_07328</name>
</gene>
<evidence type="ECO:0000313" key="3">
    <source>
        <dbReference type="Proteomes" id="UP001281614"/>
    </source>
</evidence>
<dbReference type="EMBL" id="VYYT01000367">
    <property type="protein sequence ID" value="KAK2739378.1"/>
    <property type="molecule type" value="Genomic_DNA"/>
</dbReference>
<dbReference type="Proteomes" id="UP001281614">
    <property type="component" value="Unassembled WGS sequence"/>
</dbReference>
<evidence type="ECO:0000256" key="1">
    <source>
        <dbReference type="SAM" id="MobiDB-lite"/>
    </source>
</evidence>
<name>A0AAD9Y6D2_COLKA</name>
<evidence type="ECO:0000313" key="2">
    <source>
        <dbReference type="EMBL" id="KAK2739378.1"/>
    </source>
</evidence>
<keyword evidence="3" id="KW-1185">Reference proteome</keyword>
<organism evidence="2 3">
    <name type="scientific">Colletotrichum kahawae</name>
    <name type="common">Coffee berry disease fungus</name>
    <dbReference type="NCBI Taxonomy" id="34407"/>
    <lineage>
        <taxon>Eukaryota</taxon>
        <taxon>Fungi</taxon>
        <taxon>Dikarya</taxon>
        <taxon>Ascomycota</taxon>
        <taxon>Pezizomycotina</taxon>
        <taxon>Sordariomycetes</taxon>
        <taxon>Hypocreomycetidae</taxon>
        <taxon>Glomerellales</taxon>
        <taxon>Glomerellaceae</taxon>
        <taxon>Colletotrichum</taxon>
        <taxon>Colletotrichum gloeosporioides species complex</taxon>
    </lineage>
</organism>
<proteinExistence type="predicted"/>
<comment type="caution">
    <text evidence="2">The sequence shown here is derived from an EMBL/GenBank/DDBJ whole genome shotgun (WGS) entry which is preliminary data.</text>
</comment>
<feature type="region of interest" description="Disordered" evidence="1">
    <location>
        <begin position="1"/>
        <end position="20"/>
    </location>
</feature>
<reference evidence="2" key="1">
    <citation type="submission" date="2023-02" db="EMBL/GenBank/DDBJ databases">
        <title>Colletotrichum kahawae CIFC_Que2 genome sequencing and assembly.</title>
        <authorList>
            <person name="Baroncelli R."/>
        </authorList>
    </citation>
    <scope>NUCLEOTIDE SEQUENCE</scope>
    <source>
        <strain evidence="2">CIFC_Que2</strain>
    </source>
</reference>
<sequence length="98" mass="10746">MSYPDDGFRDNIVGSQRGERYDGSLDCHSRLLDSAWGETEVGPRCRAGPGALDIRPKHSRCQATINLFKSLTWVCLPWSDNVRATWGGVGGRGPAARL</sequence>